<accession>A0A6M0RKN7</accession>
<sequence length="60" mass="7027">MPLETLKTQIEQIRAKRNSLVQLLEQPNLGTLRIDVNQALEEMDDLLEEFERVFKEKSQG</sequence>
<dbReference type="RefSeq" id="WP_006517676.1">
    <property type="nucleotide sequence ID" value="NZ_QXHD01000004.1"/>
</dbReference>
<proteinExistence type="predicted"/>
<reference evidence="2 3" key="1">
    <citation type="journal article" date="2020" name="Microb. Ecol.">
        <title>Ecogenomics of the Marine Benthic Filamentous Cyanobacterium Adonisia.</title>
        <authorList>
            <person name="Walter J.M."/>
            <person name="Coutinho F.H."/>
            <person name="Leomil L."/>
            <person name="Hargreaves P.I."/>
            <person name="Campeao M.E."/>
            <person name="Vieira V.V."/>
            <person name="Silva B.S."/>
            <person name="Fistarol G.O."/>
            <person name="Salomon P.S."/>
            <person name="Sawabe T."/>
            <person name="Mino S."/>
            <person name="Hosokawa M."/>
            <person name="Miyashita H."/>
            <person name="Maruyama F."/>
            <person name="van Verk M.C."/>
            <person name="Dutilh B.E."/>
            <person name="Thompson C.C."/>
            <person name="Thompson F.L."/>
        </authorList>
    </citation>
    <scope>NUCLEOTIDE SEQUENCE [LARGE SCALE GENOMIC DNA]</scope>
    <source>
        <strain evidence="2 3">CCMR0081</strain>
    </source>
</reference>
<dbReference type="AlphaFoldDB" id="A0A6M0RKN7"/>
<keyword evidence="1" id="KW-0175">Coiled coil</keyword>
<evidence type="ECO:0000313" key="3">
    <source>
        <dbReference type="Proteomes" id="UP000481033"/>
    </source>
</evidence>
<protein>
    <submittedName>
        <fullName evidence="2">Uncharacterized protein</fullName>
    </submittedName>
</protein>
<comment type="caution">
    <text evidence="2">The sequence shown here is derived from an EMBL/GenBank/DDBJ whole genome shotgun (WGS) entry which is preliminary data.</text>
</comment>
<keyword evidence="3" id="KW-1185">Reference proteome</keyword>
<evidence type="ECO:0000313" key="2">
    <source>
        <dbReference type="EMBL" id="NEZ56785.1"/>
    </source>
</evidence>
<gene>
    <name evidence="2" type="ORF">DXZ20_14070</name>
</gene>
<dbReference type="Proteomes" id="UP000481033">
    <property type="component" value="Unassembled WGS sequence"/>
</dbReference>
<organism evidence="2 3">
    <name type="scientific">Adonisia turfae CCMR0081</name>
    <dbReference type="NCBI Taxonomy" id="2292702"/>
    <lineage>
        <taxon>Bacteria</taxon>
        <taxon>Bacillati</taxon>
        <taxon>Cyanobacteriota</taxon>
        <taxon>Adonisia</taxon>
        <taxon>Adonisia turfae</taxon>
    </lineage>
</organism>
<dbReference type="EMBL" id="QXHD01000004">
    <property type="protein sequence ID" value="NEZ56785.1"/>
    <property type="molecule type" value="Genomic_DNA"/>
</dbReference>
<name>A0A6M0RKN7_9CYAN</name>
<feature type="coiled-coil region" evidence="1">
    <location>
        <begin position="3"/>
        <end position="56"/>
    </location>
</feature>
<evidence type="ECO:0000256" key="1">
    <source>
        <dbReference type="SAM" id="Coils"/>
    </source>
</evidence>